<feature type="signal peptide" evidence="1">
    <location>
        <begin position="1"/>
        <end position="26"/>
    </location>
</feature>
<reference evidence="2 3" key="2">
    <citation type="journal article" date="2021" name="Int. J. Syst. Evol. Microbiol.">
        <title>Isolation and Polyphasic Characterization of Desulfuromonas versatilis sp. Nov., an Electrogenic Bacteria Capable of Versatile Metabolism Isolated from a Graphene Oxide-Reducing Enrichment Culture.</title>
        <authorList>
            <person name="Xie L."/>
            <person name="Yoshida N."/>
            <person name="Ishii S."/>
            <person name="Meng L."/>
        </authorList>
    </citation>
    <scope>NUCLEOTIDE SEQUENCE [LARGE SCALE GENOMIC DNA]</scope>
    <source>
        <strain evidence="2 3">NIT-T3</strain>
    </source>
</reference>
<organism evidence="2 3">
    <name type="scientific">Desulfuromonas versatilis</name>
    <dbReference type="NCBI Taxonomy" id="2802975"/>
    <lineage>
        <taxon>Bacteria</taxon>
        <taxon>Pseudomonadati</taxon>
        <taxon>Thermodesulfobacteriota</taxon>
        <taxon>Desulfuromonadia</taxon>
        <taxon>Desulfuromonadales</taxon>
        <taxon>Desulfuromonadaceae</taxon>
        <taxon>Desulfuromonas</taxon>
    </lineage>
</organism>
<name>A0ABN6E4G3_9BACT</name>
<sequence>MKILQRMSICVAVAMLVCGLAGSAFGASVSGRSSTVLEWFDDAQEDTAVPIYEYLLLNVKDIDGKGLNFRGYGRLADDLADEVDVDSELYYAYLEKKGILDNLDFRLGRQFISTTAGASLMDGLKLDYGFLGNYRLSLFGGGDVTYYEGYNADDLIAGTELSGRFLQSLDLGLSYLQKWEGGDLSHELIGFDLDYDFRNLLNLYNETQYSWLTEEITYFLAGFKYHRSPKWSLRAEYLYSLPVFSATSIYSVFAVDEYQEVMGELGYNIDTGLRAFARYARELYESVDDANVYEAGIEKIRTARLSGYLTGTVRDDGEGQDLYGFKAYLSWLFNQYFDAGVGAHVDVLERRLEEDDETTSSRLWADATVYFTRKVNVQGKVERVESDLWDEYYRGRVRLNILF</sequence>
<protein>
    <submittedName>
        <fullName evidence="2">Uncharacterized protein</fullName>
    </submittedName>
</protein>
<dbReference type="RefSeq" id="WP_221249384.1">
    <property type="nucleotide sequence ID" value="NZ_AP024355.1"/>
</dbReference>
<gene>
    <name evidence="2" type="ORF">DESUT3_30650</name>
</gene>
<proteinExistence type="predicted"/>
<keyword evidence="3" id="KW-1185">Reference proteome</keyword>
<evidence type="ECO:0000256" key="1">
    <source>
        <dbReference type="SAM" id="SignalP"/>
    </source>
</evidence>
<keyword evidence="1" id="KW-0732">Signal</keyword>
<dbReference type="SUPFAM" id="SSF56935">
    <property type="entry name" value="Porins"/>
    <property type="match status" value="1"/>
</dbReference>
<dbReference type="EMBL" id="AP024355">
    <property type="protein sequence ID" value="BCR05996.1"/>
    <property type="molecule type" value="Genomic_DNA"/>
</dbReference>
<dbReference type="Proteomes" id="UP001319827">
    <property type="component" value="Chromosome"/>
</dbReference>
<evidence type="ECO:0000313" key="3">
    <source>
        <dbReference type="Proteomes" id="UP001319827"/>
    </source>
</evidence>
<accession>A0ABN6E4G3</accession>
<feature type="chain" id="PRO_5045862839" evidence="1">
    <location>
        <begin position="27"/>
        <end position="403"/>
    </location>
</feature>
<reference evidence="2 3" key="1">
    <citation type="journal article" date="2016" name="C (Basel)">
        <title>Selective Growth of and Electricity Production by Marine Exoelectrogenic Bacteria in Self-Aggregated Hydrogel of Microbially Reduced Graphene Oxide.</title>
        <authorList>
            <person name="Yoshida N."/>
            <person name="Goto Y."/>
            <person name="Miyata Y."/>
        </authorList>
    </citation>
    <scope>NUCLEOTIDE SEQUENCE [LARGE SCALE GENOMIC DNA]</scope>
    <source>
        <strain evidence="2 3">NIT-T3</strain>
    </source>
</reference>
<evidence type="ECO:0000313" key="2">
    <source>
        <dbReference type="EMBL" id="BCR05996.1"/>
    </source>
</evidence>